<feature type="transmembrane region" description="Helical" evidence="9">
    <location>
        <begin position="294"/>
        <end position="312"/>
    </location>
</feature>
<dbReference type="RefSeq" id="WP_068717654.1">
    <property type="nucleotide sequence ID" value="NZ_LWDV01000009.1"/>
</dbReference>
<evidence type="ECO:0000313" key="11">
    <source>
        <dbReference type="Proteomes" id="UP000093514"/>
    </source>
</evidence>
<dbReference type="HAMAP" id="MF_00024">
    <property type="entry name" value="CobD_CbiB"/>
    <property type="match status" value="1"/>
</dbReference>
<evidence type="ECO:0000256" key="3">
    <source>
        <dbReference type="ARBA" id="ARBA00006263"/>
    </source>
</evidence>
<sequence>MTEELILLIAVIIDLIIGDPDFYPHPVIIIGKAITFLEKIFRKLVRSKSGERIAGLILAVLIIILTFMISKAIIYYSYEINYYLGLVINIWLLSTTIAIKGLVQAGLRVYHGLLAGNLDLARKQLGWIVGRDTDNLVEGEIVRGTIETLAENTSDGVIAPIFYGMLGGFPLAMTYKAINTLDSMLGYKNEKYRYFGWAAARIDDLANWIPARITACLYILAALIRGKDWRSAVRIIVRDAKKHPSPNAGYPEAAIAGNLNIRLGGLNYYQGEESFRAYLGDAKQEFDKEQIKETIGLMYWNVGLFLLIYYLINFGSSTTFVKII</sequence>
<accession>A0A1C0A7E7</accession>
<evidence type="ECO:0000313" key="10">
    <source>
        <dbReference type="EMBL" id="OCL26138.1"/>
    </source>
</evidence>
<comment type="function">
    <text evidence="9">Converts cobyric acid to cobinamide by the addition of aminopropanol on the F carboxylic group.</text>
</comment>
<keyword evidence="4 9" id="KW-1003">Cell membrane</keyword>
<dbReference type="GO" id="GO:0048472">
    <property type="term" value="F:threonine-phosphate decarboxylase activity"/>
    <property type="evidence" value="ECO:0007669"/>
    <property type="project" value="InterPro"/>
</dbReference>
<gene>
    <name evidence="9" type="primary">cobD</name>
    <name evidence="10" type="ORF">U472_08975</name>
</gene>
<keyword evidence="6 9" id="KW-0812">Transmembrane</keyword>
<comment type="pathway">
    <text evidence="2 9">Cofactor biosynthesis; adenosylcobalamin biosynthesis.</text>
</comment>
<dbReference type="InterPro" id="IPR004485">
    <property type="entry name" value="Cobalamin_biosynth_CobD/CbiB"/>
</dbReference>
<dbReference type="OrthoDB" id="9811967at2"/>
<dbReference type="AlphaFoldDB" id="A0A1C0A7E7"/>
<reference evidence="10 11" key="2">
    <citation type="submission" date="2016-08" db="EMBL/GenBank/DDBJ databases">
        <title>Orenia metallireducens sp. nov. strain Z6, a Novel Metal-reducing Firmicute from the Deep Subsurface.</title>
        <authorList>
            <person name="Maxim B.I."/>
            <person name="Kenneth K."/>
            <person name="Flynn T.M."/>
            <person name="Oloughlin E.J."/>
            <person name="Locke R.A."/>
            <person name="Weber J.R."/>
            <person name="Egan S.M."/>
            <person name="Mackie R.I."/>
            <person name="Cann I.K."/>
        </authorList>
    </citation>
    <scope>NUCLEOTIDE SEQUENCE [LARGE SCALE GENOMIC DNA]</scope>
    <source>
        <strain evidence="10 11">Z6</strain>
    </source>
</reference>
<keyword evidence="11" id="KW-1185">Reference proteome</keyword>
<evidence type="ECO:0000256" key="8">
    <source>
        <dbReference type="ARBA" id="ARBA00023136"/>
    </source>
</evidence>
<dbReference type="UniPathway" id="UPA00148"/>
<dbReference type="Pfam" id="PF03186">
    <property type="entry name" value="CobD_Cbib"/>
    <property type="match status" value="1"/>
</dbReference>
<comment type="caution">
    <text evidence="9">Lacks conserved residue(s) required for the propagation of feature annotation.</text>
</comment>
<keyword evidence="8 9" id="KW-0472">Membrane</keyword>
<feature type="transmembrane region" description="Helical" evidence="9">
    <location>
        <begin position="82"/>
        <end position="103"/>
    </location>
</feature>
<keyword evidence="5 9" id="KW-0169">Cobalamin biosynthesis</keyword>
<reference evidence="11" key="1">
    <citation type="submission" date="2016-07" db="EMBL/GenBank/DDBJ databases">
        <authorList>
            <person name="Florea S."/>
            <person name="Webb J.S."/>
            <person name="Jaromczyk J."/>
            <person name="Schardl C.L."/>
        </authorList>
    </citation>
    <scope>NUCLEOTIDE SEQUENCE [LARGE SCALE GENOMIC DNA]</scope>
    <source>
        <strain evidence="11">Z6</strain>
    </source>
</reference>
<protein>
    <recommendedName>
        <fullName evidence="9">Cobalamin biosynthesis protein CobD</fullName>
    </recommendedName>
</protein>
<dbReference type="GO" id="GO:0015420">
    <property type="term" value="F:ABC-type vitamin B12 transporter activity"/>
    <property type="evidence" value="ECO:0007669"/>
    <property type="project" value="UniProtKB-UniRule"/>
</dbReference>
<dbReference type="PANTHER" id="PTHR34308:SF1">
    <property type="entry name" value="COBALAMIN BIOSYNTHESIS PROTEIN CBIB"/>
    <property type="match status" value="1"/>
</dbReference>
<evidence type="ECO:0000256" key="7">
    <source>
        <dbReference type="ARBA" id="ARBA00022989"/>
    </source>
</evidence>
<comment type="subcellular location">
    <subcellularLocation>
        <location evidence="1 9">Cell membrane</location>
        <topology evidence="1 9">Multi-pass membrane protein</topology>
    </subcellularLocation>
</comment>
<evidence type="ECO:0000256" key="1">
    <source>
        <dbReference type="ARBA" id="ARBA00004651"/>
    </source>
</evidence>
<dbReference type="GO" id="GO:0009236">
    <property type="term" value="P:cobalamin biosynthetic process"/>
    <property type="evidence" value="ECO:0007669"/>
    <property type="project" value="UniProtKB-UniRule"/>
</dbReference>
<evidence type="ECO:0000256" key="4">
    <source>
        <dbReference type="ARBA" id="ARBA00022475"/>
    </source>
</evidence>
<keyword evidence="7 9" id="KW-1133">Transmembrane helix</keyword>
<comment type="similarity">
    <text evidence="3 9">Belongs to the CobD/CbiB family.</text>
</comment>
<evidence type="ECO:0000256" key="9">
    <source>
        <dbReference type="HAMAP-Rule" id="MF_00024"/>
    </source>
</evidence>
<dbReference type="GO" id="GO:0005886">
    <property type="term" value="C:plasma membrane"/>
    <property type="evidence" value="ECO:0007669"/>
    <property type="project" value="UniProtKB-SubCell"/>
</dbReference>
<dbReference type="PANTHER" id="PTHR34308">
    <property type="entry name" value="COBALAMIN BIOSYNTHESIS PROTEIN CBIB"/>
    <property type="match status" value="1"/>
</dbReference>
<evidence type="ECO:0000256" key="5">
    <source>
        <dbReference type="ARBA" id="ARBA00022573"/>
    </source>
</evidence>
<dbReference type="NCBIfam" id="TIGR00380">
    <property type="entry name" value="cobal_cbiB"/>
    <property type="match status" value="1"/>
</dbReference>
<name>A0A1C0A7E7_9FIRM</name>
<evidence type="ECO:0000256" key="2">
    <source>
        <dbReference type="ARBA" id="ARBA00004953"/>
    </source>
</evidence>
<comment type="caution">
    <text evidence="10">The sequence shown here is derived from an EMBL/GenBank/DDBJ whole genome shotgun (WGS) entry which is preliminary data.</text>
</comment>
<evidence type="ECO:0000256" key="6">
    <source>
        <dbReference type="ARBA" id="ARBA00022692"/>
    </source>
</evidence>
<feature type="transmembrane region" description="Helical" evidence="9">
    <location>
        <begin position="53"/>
        <end position="76"/>
    </location>
</feature>
<proteinExistence type="inferred from homology"/>
<dbReference type="Proteomes" id="UP000093514">
    <property type="component" value="Unassembled WGS sequence"/>
</dbReference>
<dbReference type="EMBL" id="LWDV01000009">
    <property type="protein sequence ID" value="OCL26138.1"/>
    <property type="molecule type" value="Genomic_DNA"/>
</dbReference>
<organism evidence="10 11">
    <name type="scientific">Orenia metallireducens</name>
    <dbReference type="NCBI Taxonomy" id="1413210"/>
    <lineage>
        <taxon>Bacteria</taxon>
        <taxon>Bacillati</taxon>
        <taxon>Bacillota</taxon>
        <taxon>Clostridia</taxon>
        <taxon>Halanaerobiales</taxon>
        <taxon>Halobacteroidaceae</taxon>
        <taxon>Orenia</taxon>
    </lineage>
</organism>